<dbReference type="OrthoDB" id="5290302at2"/>
<dbReference type="GO" id="GO:0016787">
    <property type="term" value="F:hydrolase activity"/>
    <property type="evidence" value="ECO:0007669"/>
    <property type="project" value="UniProtKB-KW"/>
</dbReference>
<dbReference type="SUPFAM" id="SSF53474">
    <property type="entry name" value="alpha/beta-Hydrolases"/>
    <property type="match status" value="1"/>
</dbReference>
<dbReference type="Gene3D" id="3.40.50.1820">
    <property type="entry name" value="alpha/beta hydrolase"/>
    <property type="match status" value="1"/>
</dbReference>
<dbReference type="EMBL" id="VOSL01000036">
    <property type="protein sequence ID" value="TXD38741.1"/>
    <property type="molecule type" value="Genomic_DNA"/>
</dbReference>
<feature type="domain" description="Serine aminopeptidase S33" evidence="1">
    <location>
        <begin position="36"/>
        <end position="241"/>
    </location>
</feature>
<dbReference type="InterPro" id="IPR022742">
    <property type="entry name" value="Hydrolase_4"/>
</dbReference>
<name>A0A5C6XMC0_9DELT</name>
<reference evidence="2 3" key="1">
    <citation type="submission" date="2019-08" db="EMBL/GenBank/DDBJ databases">
        <title>Bradymonadales sp. TMQ2.</title>
        <authorList>
            <person name="Liang Q."/>
        </authorList>
    </citation>
    <scope>NUCLEOTIDE SEQUENCE [LARGE SCALE GENOMIC DNA]</scope>
    <source>
        <strain evidence="2 3">TMQ2</strain>
    </source>
</reference>
<sequence>MRKGGERPTNWLMLRGLAREQRHWGPFVDIFEAKVPGARVHTLDLPGVGTECQRDSPTTVAGIVGDLRRRLQPLREQHEGGWGLLGVSLGGMVTMKWGELHPQDFARLVIINSSAGDLNGPLQRLNARILPDMVRAMVDPDPVERERRILGFTSALIEDREIVARQAARFAEDAPIRRRNALKQLLAAATFKAPRSIEVPALVLGAGGDAMVDPRCAWQLARHLRAPLHVHPTAGHELPLDDPEWVARQVGHWCG</sequence>
<protein>
    <submittedName>
        <fullName evidence="2">Alpha/beta hydrolase</fullName>
    </submittedName>
</protein>
<dbReference type="Proteomes" id="UP000321046">
    <property type="component" value="Unassembled WGS sequence"/>
</dbReference>
<gene>
    <name evidence="2" type="ORF">FRC96_07315</name>
</gene>
<evidence type="ECO:0000259" key="1">
    <source>
        <dbReference type="Pfam" id="PF12146"/>
    </source>
</evidence>
<dbReference type="InterPro" id="IPR050228">
    <property type="entry name" value="Carboxylesterase_BioH"/>
</dbReference>
<dbReference type="RefSeq" id="WP_146973850.1">
    <property type="nucleotide sequence ID" value="NZ_VOSL01000036.1"/>
</dbReference>
<accession>A0A5C6XMC0</accession>
<evidence type="ECO:0000313" key="2">
    <source>
        <dbReference type="EMBL" id="TXD38741.1"/>
    </source>
</evidence>
<dbReference type="InterPro" id="IPR029058">
    <property type="entry name" value="AB_hydrolase_fold"/>
</dbReference>
<dbReference type="PANTHER" id="PTHR43194">
    <property type="entry name" value="HYDROLASE ALPHA/BETA FOLD FAMILY"/>
    <property type="match status" value="1"/>
</dbReference>
<comment type="caution">
    <text evidence="2">The sequence shown here is derived from an EMBL/GenBank/DDBJ whole genome shotgun (WGS) entry which is preliminary data.</text>
</comment>
<dbReference type="PANTHER" id="PTHR43194:SF5">
    <property type="entry name" value="PIMELOYL-[ACYL-CARRIER PROTEIN] METHYL ESTER ESTERASE"/>
    <property type="match status" value="1"/>
</dbReference>
<organism evidence="2 3">
    <name type="scientific">Lujinxingia vulgaris</name>
    <dbReference type="NCBI Taxonomy" id="2600176"/>
    <lineage>
        <taxon>Bacteria</taxon>
        <taxon>Deltaproteobacteria</taxon>
        <taxon>Bradymonadales</taxon>
        <taxon>Lujinxingiaceae</taxon>
        <taxon>Lujinxingia</taxon>
    </lineage>
</organism>
<dbReference type="Pfam" id="PF12146">
    <property type="entry name" value="Hydrolase_4"/>
    <property type="match status" value="1"/>
</dbReference>
<dbReference type="AlphaFoldDB" id="A0A5C6XMC0"/>
<evidence type="ECO:0000313" key="3">
    <source>
        <dbReference type="Proteomes" id="UP000321046"/>
    </source>
</evidence>
<proteinExistence type="predicted"/>
<keyword evidence="2" id="KW-0378">Hydrolase</keyword>